<dbReference type="InterPro" id="IPR023232">
    <property type="entry name" value="Glyco_hydro_2_AS"/>
</dbReference>
<dbReference type="Gene3D" id="2.60.120.260">
    <property type="entry name" value="Galactose-binding domain-like"/>
    <property type="match status" value="1"/>
</dbReference>
<feature type="domain" description="Glycoside hydrolase family 2 catalytic" evidence="5">
    <location>
        <begin position="297"/>
        <end position="510"/>
    </location>
</feature>
<dbReference type="RefSeq" id="WP_104808142.1">
    <property type="nucleotide sequence ID" value="NZ_MQUA01000004.1"/>
</dbReference>
<dbReference type="GO" id="GO:0005975">
    <property type="term" value="P:carbohydrate metabolic process"/>
    <property type="evidence" value="ECO:0007669"/>
    <property type="project" value="InterPro"/>
</dbReference>
<dbReference type="OrthoDB" id="9801077at2"/>
<evidence type="ECO:0000259" key="5">
    <source>
        <dbReference type="Pfam" id="PF02836"/>
    </source>
</evidence>
<dbReference type="Proteomes" id="UP000239522">
    <property type="component" value="Unassembled WGS sequence"/>
</dbReference>
<dbReference type="Gene3D" id="2.60.40.10">
    <property type="entry name" value="Immunoglobulins"/>
    <property type="match status" value="2"/>
</dbReference>
<dbReference type="InterPro" id="IPR013783">
    <property type="entry name" value="Ig-like_fold"/>
</dbReference>
<keyword evidence="2" id="KW-0378">Hydrolase</keyword>
<dbReference type="PRINTS" id="PR00132">
    <property type="entry name" value="GLHYDRLASE2"/>
</dbReference>
<reference evidence="8 9" key="1">
    <citation type="submission" date="2016-11" db="EMBL/GenBank/DDBJ databases">
        <title>Trade-off between light-utilization and light-protection in marine flavobacteria.</title>
        <authorList>
            <person name="Kumagai Y."/>
        </authorList>
    </citation>
    <scope>NUCLEOTIDE SEQUENCE [LARGE SCALE GENOMIC DNA]</scope>
    <source>
        <strain evidence="8 9">ATCC 700397</strain>
    </source>
</reference>
<evidence type="ECO:0000313" key="9">
    <source>
        <dbReference type="Proteomes" id="UP000239522"/>
    </source>
</evidence>
<dbReference type="InterPro" id="IPR036156">
    <property type="entry name" value="Beta-gal/glucu_dom_sf"/>
</dbReference>
<comment type="caution">
    <text evidence="8">The sequence shown here is derived from an EMBL/GenBank/DDBJ whole genome shotgun (WGS) entry which is preliminary data.</text>
</comment>
<feature type="domain" description="DUF4982" evidence="7">
    <location>
        <begin position="638"/>
        <end position="696"/>
    </location>
</feature>
<keyword evidence="9" id="KW-1185">Reference proteome</keyword>
<dbReference type="SUPFAM" id="SSF51445">
    <property type="entry name" value="(Trans)glycosidases"/>
    <property type="match status" value="1"/>
</dbReference>
<proteinExistence type="inferred from homology"/>
<dbReference type="Gene3D" id="3.20.20.80">
    <property type="entry name" value="Glycosidases"/>
    <property type="match status" value="1"/>
</dbReference>
<dbReference type="AlphaFoldDB" id="A0A2S7L1W9"/>
<evidence type="ECO:0000313" key="8">
    <source>
        <dbReference type="EMBL" id="PQB08922.1"/>
    </source>
</evidence>
<dbReference type="Pfam" id="PF16355">
    <property type="entry name" value="DUF4982"/>
    <property type="match status" value="1"/>
</dbReference>
<organism evidence="8 9">
    <name type="scientific">Polaribacter filamentus</name>
    <dbReference type="NCBI Taxonomy" id="53483"/>
    <lineage>
        <taxon>Bacteria</taxon>
        <taxon>Pseudomonadati</taxon>
        <taxon>Bacteroidota</taxon>
        <taxon>Flavobacteriia</taxon>
        <taxon>Flavobacteriales</taxon>
        <taxon>Flavobacteriaceae</taxon>
    </lineage>
</organism>
<dbReference type="Pfam" id="PF02836">
    <property type="entry name" value="Glyco_hydro_2_C"/>
    <property type="match status" value="1"/>
</dbReference>
<feature type="domain" description="Glycoside hydrolase family 2 immunoglobulin-like beta-sandwich" evidence="4">
    <location>
        <begin position="183"/>
        <end position="292"/>
    </location>
</feature>
<dbReference type="InterPro" id="IPR032311">
    <property type="entry name" value="DUF4982"/>
</dbReference>
<dbReference type="EMBL" id="MQUA01000004">
    <property type="protein sequence ID" value="PQB08922.1"/>
    <property type="molecule type" value="Genomic_DNA"/>
</dbReference>
<dbReference type="InterPro" id="IPR017853">
    <property type="entry name" value="GH"/>
</dbReference>
<evidence type="ECO:0000259" key="4">
    <source>
        <dbReference type="Pfam" id="PF00703"/>
    </source>
</evidence>
<dbReference type="InterPro" id="IPR006102">
    <property type="entry name" value="Ig-like_GH2"/>
</dbReference>
<evidence type="ECO:0000256" key="3">
    <source>
        <dbReference type="ARBA" id="ARBA00023295"/>
    </source>
</evidence>
<dbReference type="SUPFAM" id="SSF49303">
    <property type="entry name" value="beta-Galactosidase/glucuronidase domain"/>
    <property type="match status" value="1"/>
</dbReference>
<dbReference type="Pfam" id="PF02837">
    <property type="entry name" value="Glyco_hydro_2_N"/>
    <property type="match status" value="1"/>
</dbReference>
<name>A0A2S7L1W9_9FLAO</name>
<dbReference type="SUPFAM" id="SSF49785">
    <property type="entry name" value="Galactose-binding domain-like"/>
    <property type="match status" value="1"/>
</dbReference>
<evidence type="ECO:0000256" key="2">
    <source>
        <dbReference type="ARBA" id="ARBA00022801"/>
    </source>
</evidence>
<accession>A0A2S7L1W9</accession>
<dbReference type="PANTHER" id="PTHR42732:SF1">
    <property type="entry name" value="BETA-MANNOSIDASE"/>
    <property type="match status" value="1"/>
</dbReference>
<dbReference type="InterPro" id="IPR006101">
    <property type="entry name" value="Glyco_hydro_2"/>
</dbReference>
<dbReference type="PANTHER" id="PTHR42732">
    <property type="entry name" value="BETA-GALACTOSIDASE"/>
    <property type="match status" value="1"/>
</dbReference>
<dbReference type="GO" id="GO:0004553">
    <property type="term" value="F:hydrolase activity, hydrolyzing O-glycosyl compounds"/>
    <property type="evidence" value="ECO:0007669"/>
    <property type="project" value="InterPro"/>
</dbReference>
<dbReference type="InterPro" id="IPR006103">
    <property type="entry name" value="Glyco_hydro_2_cat"/>
</dbReference>
<protein>
    <submittedName>
        <fullName evidence="8">Beta-galactosidase</fullName>
    </submittedName>
</protein>
<evidence type="ECO:0000256" key="1">
    <source>
        <dbReference type="ARBA" id="ARBA00007401"/>
    </source>
</evidence>
<dbReference type="InterPro" id="IPR006104">
    <property type="entry name" value="Glyco_hydro_2_N"/>
</dbReference>
<dbReference type="Pfam" id="PF00703">
    <property type="entry name" value="Glyco_hydro_2"/>
    <property type="match status" value="1"/>
</dbReference>
<comment type="similarity">
    <text evidence="1">Belongs to the glycosyl hydrolase 2 family.</text>
</comment>
<dbReference type="PROSITE" id="PS00608">
    <property type="entry name" value="GLYCOSYL_HYDROL_F2_2"/>
    <property type="match status" value="1"/>
</dbReference>
<dbReference type="InterPro" id="IPR008979">
    <property type="entry name" value="Galactose-bd-like_sf"/>
</dbReference>
<feature type="domain" description="Glycosyl hydrolases family 2 sugar binding" evidence="6">
    <location>
        <begin position="79"/>
        <end position="178"/>
    </location>
</feature>
<dbReference type="InterPro" id="IPR051913">
    <property type="entry name" value="GH2_Domain-Containing"/>
</dbReference>
<keyword evidence="3" id="KW-0326">Glycosidase</keyword>
<evidence type="ECO:0000259" key="6">
    <source>
        <dbReference type="Pfam" id="PF02837"/>
    </source>
</evidence>
<sequence length="816" mass="93673">MKKVLIVTLILLINFTRVYGQSTLSERKVVNLNENWFYLEDNNPKVSEIQTSNLWLPITLPHSWNSFDATDVVPGYRRDASWYKKNLEIKNLDTSKRYVLYFEGSNITTKVYVNEQFAGEHVGGYLGFDIEITKFLKIQGKNEILVRVDNAYDREIIPSQKADFFIFGGITRDVWLKTLSKEYIEKVHVNTPSVTDQSATTEVSIQVNGEIAQLIGKKIKITLLNPKGEKVTSKTETIDKNNLNGSNLLISLKTVKKPFLWSIENPQLYTIQVELLEGKASLDSQSERFGFRWFEFKDHGAFYLNGKRVLLRGTHRHEEHAGYGAAMPNELHRKDMELIKGMGANFVRLAHYPQDPEIYKACDELGILVWDELSWCRGGIGNEKWKQNTTRLLKEMILQNKNHPSIILWSLGNEIYWLPDFENGDDTEKINEYLTELNNLSHQLDPSRPTGIRKYYEGADIVDVFSPSIWAGWYSGAYTNYEKAVDKAMKEYKSFLHLEYGGSSMVGRHTEKPIDGKGQVNPNEWEEAVNQVDVKNIAKFGDWSENYIVDLFDWHLRISETTENFVGNAQWAIKDFGTPLRPTNDIPYINQKGLVDRDGNPKDAFYVFKSYWSNDPFCYIESHTWTERSGPKDLARNISVYSNCEEVQFIHNGKKLEKKTKDINDFPASGLNWDINFEKGENELISLGYKNGKLIATDTLKVNYSFEQNEAPKELVLSHSLLENGNVLIEALAMDKKGQRCLDYEDRVYFQCLQGGKTLVSYGTPTRSESIKMANGRAAIEVVPDATNMDLIMEIRNQDFKGSYLTIQKKELSVIK</sequence>
<gene>
    <name evidence="8" type="ORF">BST83_00750</name>
</gene>
<evidence type="ECO:0000259" key="7">
    <source>
        <dbReference type="Pfam" id="PF16355"/>
    </source>
</evidence>